<keyword evidence="3" id="KW-1185">Reference proteome</keyword>
<evidence type="ECO:0000256" key="1">
    <source>
        <dbReference type="SAM" id="Phobius"/>
    </source>
</evidence>
<dbReference type="Proteomes" id="UP001206983">
    <property type="component" value="Unassembled WGS sequence"/>
</dbReference>
<feature type="transmembrane region" description="Helical" evidence="1">
    <location>
        <begin position="50"/>
        <end position="73"/>
    </location>
</feature>
<evidence type="ECO:0000313" key="3">
    <source>
        <dbReference type="Proteomes" id="UP001206983"/>
    </source>
</evidence>
<dbReference type="EMBL" id="JTEO01000002">
    <property type="protein sequence ID" value="MCQ6962289.1"/>
    <property type="molecule type" value="Genomic_DNA"/>
</dbReference>
<organism evidence="2 3">
    <name type="scientific">Methanolobus chelungpuianus</name>
    <dbReference type="NCBI Taxonomy" id="502115"/>
    <lineage>
        <taxon>Archaea</taxon>
        <taxon>Methanobacteriati</taxon>
        <taxon>Methanobacteriota</taxon>
        <taxon>Stenosarchaea group</taxon>
        <taxon>Methanomicrobia</taxon>
        <taxon>Methanosarcinales</taxon>
        <taxon>Methanosarcinaceae</taxon>
        <taxon>Methanolobus</taxon>
    </lineage>
</organism>
<keyword evidence="1" id="KW-0472">Membrane</keyword>
<comment type="caution">
    <text evidence="2">The sequence shown here is derived from an EMBL/GenBank/DDBJ whole genome shotgun (WGS) entry which is preliminary data.</text>
</comment>
<dbReference type="AlphaFoldDB" id="A0AAE3H9U9"/>
<feature type="transmembrane region" description="Helical" evidence="1">
    <location>
        <begin position="12"/>
        <end position="29"/>
    </location>
</feature>
<name>A0AAE3H9U9_9EURY</name>
<dbReference type="RefSeq" id="WP_256622080.1">
    <property type="nucleotide sequence ID" value="NZ_JTEO01000002.1"/>
</dbReference>
<gene>
    <name evidence="2" type="ORF">PV02_04030</name>
</gene>
<reference evidence="2 3" key="1">
    <citation type="journal article" date="2011" name="Appl. Environ. Microbiol.">
        <title>Methanogenic archaea isolated from Taiwan's Chelungpu fault.</title>
        <authorList>
            <person name="Wu S.Y."/>
            <person name="Lai M.C."/>
        </authorList>
    </citation>
    <scope>NUCLEOTIDE SEQUENCE [LARGE SCALE GENOMIC DNA]</scope>
    <source>
        <strain evidence="2 3">St545Mb</strain>
    </source>
</reference>
<feature type="transmembrane region" description="Helical" evidence="1">
    <location>
        <begin position="93"/>
        <end position="121"/>
    </location>
</feature>
<evidence type="ECO:0000313" key="2">
    <source>
        <dbReference type="EMBL" id="MCQ6962289.1"/>
    </source>
</evidence>
<proteinExistence type="predicted"/>
<accession>A0AAE3H9U9</accession>
<keyword evidence="1" id="KW-1133">Transmembrane helix</keyword>
<sequence length="133" mass="14506">MDNYEKNGGVLGAVWGLYSGMLYVFSAYASYPPSHIAYDDYIRALTTNTIYALASLPAFIADTIVVLIVEPIIEYIFTLISVTLKILVGNDITTVLLLVIMVVLPLVLTISIGSVIGISIARLIKILKNKIVQ</sequence>
<protein>
    <submittedName>
        <fullName evidence="2">Uncharacterized protein</fullName>
    </submittedName>
</protein>
<keyword evidence="1" id="KW-0812">Transmembrane</keyword>